<comment type="caution">
    <text evidence="2">The sequence shown here is derived from an EMBL/GenBank/DDBJ whole genome shotgun (WGS) entry which is preliminary data.</text>
</comment>
<evidence type="ECO:0000313" key="2">
    <source>
        <dbReference type="EMBL" id="TWP43215.1"/>
    </source>
</evidence>
<accession>A0A563EEI7</accession>
<name>A0A563EEI7_9PSEU</name>
<keyword evidence="1" id="KW-0472">Membrane</keyword>
<dbReference type="AlphaFoldDB" id="A0A563EEI7"/>
<dbReference type="EMBL" id="VOBR01000070">
    <property type="protein sequence ID" value="TWP43215.1"/>
    <property type="molecule type" value="Genomic_DNA"/>
</dbReference>
<evidence type="ECO:0000256" key="1">
    <source>
        <dbReference type="SAM" id="Phobius"/>
    </source>
</evidence>
<proteinExistence type="predicted"/>
<dbReference type="Proteomes" id="UP000316639">
    <property type="component" value="Unassembled WGS sequence"/>
</dbReference>
<sequence>MVTIATGTADAAPAVSRPAQVASRHAQSVADEWRAGREAIITGQDGARYGTRVVAGRVTVAPVTTAPMNPRTAADNPTCTKALVVATVIFAIGSAGVLTLLAAAAIIGVPVLIIGGITITVGALAAVSAALASWSAVVSQLDKLVC</sequence>
<keyword evidence="1" id="KW-0812">Transmembrane</keyword>
<protein>
    <submittedName>
        <fullName evidence="2">Uncharacterized protein</fullName>
    </submittedName>
</protein>
<evidence type="ECO:0000313" key="3">
    <source>
        <dbReference type="Proteomes" id="UP000316639"/>
    </source>
</evidence>
<dbReference type="RefSeq" id="WP_146361290.1">
    <property type="nucleotide sequence ID" value="NZ_VOBR01000070.1"/>
</dbReference>
<organism evidence="2 3">
    <name type="scientific">Lentzea tibetensis</name>
    <dbReference type="NCBI Taxonomy" id="2591470"/>
    <lineage>
        <taxon>Bacteria</taxon>
        <taxon>Bacillati</taxon>
        <taxon>Actinomycetota</taxon>
        <taxon>Actinomycetes</taxon>
        <taxon>Pseudonocardiales</taxon>
        <taxon>Pseudonocardiaceae</taxon>
        <taxon>Lentzea</taxon>
    </lineage>
</organism>
<feature type="transmembrane region" description="Helical" evidence="1">
    <location>
        <begin position="113"/>
        <end position="134"/>
    </location>
</feature>
<gene>
    <name evidence="2" type="ORF">FKR81_42755</name>
</gene>
<keyword evidence="1" id="KW-1133">Transmembrane helix</keyword>
<keyword evidence="3" id="KW-1185">Reference proteome</keyword>
<reference evidence="2 3" key="1">
    <citation type="submission" date="2019-07" db="EMBL/GenBank/DDBJ databases">
        <title>Lentzea xizangensis sp. nov., isolated from Qinghai-Tibetan Plateau Soils.</title>
        <authorList>
            <person name="Huang J."/>
        </authorList>
    </citation>
    <scope>NUCLEOTIDE SEQUENCE [LARGE SCALE GENOMIC DNA]</scope>
    <source>
        <strain evidence="2 3">FXJ1.1311</strain>
    </source>
</reference>
<feature type="transmembrane region" description="Helical" evidence="1">
    <location>
        <begin position="82"/>
        <end position="107"/>
    </location>
</feature>